<evidence type="ECO:0000313" key="2">
    <source>
        <dbReference type="Proteomes" id="UP001501442"/>
    </source>
</evidence>
<protein>
    <submittedName>
        <fullName evidence="1">Uncharacterized protein</fullName>
    </submittedName>
</protein>
<dbReference type="RefSeq" id="WP_345439898.1">
    <property type="nucleotide sequence ID" value="NZ_BAABHK010000018.1"/>
</dbReference>
<keyword evidence="2" id="KW-1185">Reference proteome</keyword>
<accession>A0ABP8USE7</accession>
<dbReference type="EMBL" id="BAABHK010000018">
    <property type="protein sequence ID" value="GAA4636922.1"/>
    <property type="molecule type" value="Genomic_DNA"/>
</dbReference>
<comment type="caution">
    <text evidence="1">The sequence shown here is derived from an EMBL/GenBank/DDBJ whole genome shotgun (WGS) entry which is preliminary data.</text>
</comment>
<dbReference type="Proteomes" id="UP001501442">
    <property type="component" value="Unassembled WGS sequence"/>
</dbReference>
<organism evidence="1 2">
    <name type="scientific">Actinoallomurus vinaceus</name>
    <dbReference type="NCBI Taxonomy" id="1080074"/>
    <lineage>
        <taxon>Bacteria</taxon>
        <taxon>Bacillati</taxon>
        <taxon>Actinomycetota</taxon>
        <taxon>Actinomycetes</taxon>
        <taxon>Streptosporangiales</taxon>
        <taxon>Thermomonosporaceae</taxon>
        <taxon>Actinoallomurus</taxon>
    </lineage>
</organism>
<gene>
    <name evidence="1" type="ORF">GCM10023196_088680</name>
</gene>
<proteinExistence type="predicted"/>
<name>A0ABP8USE7_9ACTN</name>
<sequence length="160" mass="17370">MAKLYASWVPGYSCVAQSMGPPTLAPNNQPFVDVNGLREGFGAYYYLKEGQSNWFHIAIPTPVIVEDRRATLGRVMILFSVTAQFGALRSVHVWDGPNRILQRDGLSVDGNHSGSLDAFNTFNVNHDGIAWGVGISMLFSAPGGAEIYFASAGGDFFHNI</sequence>
<reference evidence="2" key="1">
    <citation type="journal article" date="2019" name="Int. J. Syst. Evol. Microbiol.">
        <title>The Global Catalogue of Microorganisms (GCM) 10K type strain sequencing project: providing services to taxonomists for standard genome sequencing and annotation.</title>
        <authorList>
            <consortium name="The Broad Institute Genomics Platform"/>
            <consortium name="The Broad Institute Genome Sequencing Center for Infectious Disease"/>
            <person name="Wu L."/>
            <person name="Ma J."/>
        </authorList>
    </citation>
    <scope>NUCLEOTIDE SEQUENCE [LARGE SCALE GENOMIC DNA]</scope>
    <source>
        <strain evidence="2">JCM 17939</strain>
    </source>
</reference>
<evidence type="ECO:0000313" key="1">
    <source>
        <dbReference type="EMBL" id="GAA4636922.1"/>
    </source>
</evidence>